<dbReference type="InterPro" id="IPR008930">
    <property type="entry name" value="Terpenoid_cyclase/PrenylTrfase"/>
</dbReference>
<sequence>MQISNLLIIMFLVQFTSPRLFAEDKVNHEPPPEIAEDHRNKALDFIKLKQSANGSWENDSVLCGLCIAAYLSQGETPKSKSYGKSLVRAINYLVKVDLSKESEGNRFLILAIMAETYTMTGNYDLEAYLQKNIHYLSRDIKAVDSEDDILQLRAFKSVYSTGIDFEERETLIKQFWKKLEFIKYDKEDLSLFPLLSLSIQSSYGQLPSQMEDILKRYFTELENKVFFKELSAKQKAVKYYAMNFSSFYCGGSEWKKWNALRESYKCQAEDGSIGIGGKSEQDLTSEEKLFQTAISTISEATMRMWPRQYFRSRGNHNTPKKEGEAIEETIDIF</sequence>
<keyword evidence="2" id="KW-1185">Reference proteome</keyword>
<organism evidence="1 2">
    <name type="scientific">Lentisphaera profundi</name>
    <dbReference type="NCBI Taxonomy" id="1658616"/>
    <lineage>
        <taxon>Bacteria</taxon>
        <taxon>Pseudomonadati</taxon>
        <taxon>Lentisphaerota</taxon>
        <taxon>Lentisphaeria</taxon>
        <taxon>Lentisphaerales</taxon>
        <taxon>Lentisphaeraceae</taxon>
        <taxon>Lentisphaera</taxon>
    </lineage>
</organism>
<evidence type="ECO:0000313" key="2">
    <source>
        <dbReference type="Proteomes" id="UP001214250"/>
    </source>
</evidence>
<reference evidence="1 2" key="1">
    <citation type="submission" date="2023-02" db="EMBL/GenBank/DDBJ databases">
        <title>Genome sequence of Lentisphaera profundi SAORIC-696.</title>
        <authorList>
            <person name="Kim e."/>
            <person name="Cho J.-C."/>
            <person name="Choi A."/>
            <person name="Kang I."/>
        </authorList>
    </citation>
    <scope>NUCLEOTIDE SEQUENCE [LARGE SCALE GENOMIC DNA]</scope>
    <source>
        <strain evidence="1 2">SAORIC-696</strain>
    </source>
</reference>
<dbReference type="EMBL" id="CP117812">
    <property type="protein sequence ID" value="WDE98044.1"/>
    <property type="molecule type" value="Genomic_DNA"/>
</dbReference>
<dbReference type="Proteomes" id="UP001214250">
    <property type="component" value="Chromosome 2"/>
</dbReference>
<protein>
    <submittedName>
        <fullName evidence="1">Uncharacterized protein</fullName>
    </submittedName>
</protein>
<name>A0ABY7VW93_9BACT</name>
<dbReference type="RefSeq" id="WP_274152786.1">
    <property type="nucleotide sequence ID" value="NZ_CP117812.1"/>
</dbReference>
<proteinExistence type="predicted"/>
<accession>A0ABY7VW93</accession>
<gene>
    <name evidence="1" type="ORF">PQO03_19680</name>
</gene>
<evidence type="ECO:0000313" key="1">
    <source>
        <dbReference type="EMBL" id="WDE98044.1"/>
    </source>
</evidence>
<dbReference type="SUPFAM" id="SSF48239">
    <property type="entry name" value="Terpenoid cyclases/Protein prenyltransferases"/>
    <property type="match status" value="1"/>
</dbReference>